<dbReference type="Proteomes" id="UP000595420">
    <property type="component" value="Chromosome"/>
</dbReference>
<evidence type="ECO:0000313" key="2">
    <source>
        <dbReference type="Proteomes" id="UP000595420"/>
    </source>
</evidence>
<sequence>MATQLHDNSIEYLTKTERLMKAIVELVGHSWAIVWVARTLERNAKAIYANAVPNNAHLAVRLDYLVDSALLSRNKFSSSGLSAFLARRYLLKDAVWLARAACVLRGENPASIPTLDPLWRSAAGALSDIFRVV</sequence>
<protein>
    <submittedName>
        <fullName evidence="1">Uncharacterized protein</fullName>
    </submittedName>
</protein>
<dbReference type="AlphaFoldDB" id="A0A7T4WCZ3"/>
<gene>
    <name evidence="1" type="ORF">H2515_12975</name>
</gene>
<name>A0A7T4WCZ3_9PROT</name>
<reference evidence="1 2" key="1">
    <citation type="submission" date="2020-07" db="EMBL/GenBank/DDBJ databases">
        <title>Complete genome sequence analysis of Acidithiobacillus ferrivorans XJFY6S-08 reveals extreme environmental adaptation to alpine acid mine drainage.</title>
        <authorList>
            <person name="Yan L."/>
            <person name="Ni Y."/>
        </authorList>
    </citation>
    <scope>NUCLEOTIDE SEQUENCE [LARGE SCALE GENOMIC DNA]</scope>
    <source>
        <strain evidence="1 2">XJFY6S-08</strain>
    </source>
</reference>
<organism evidence="1 2">
    <name type="scientific">Acidithiobacillus ferrivorans</name>
    <dbReference type="NCBI Taxonomy" id="160808"/>
    <lineage>
        <taxon>Bacteria</taxon>
        <taxon>Pseudomonadati</taxon>
        <taxon>Pseudomonadota</taxon>
        <taxon>Acidithiobacillia</taxon>
        <taxon>Acidithiobacillales</taxon>
        <taxon>Acidithiobacillaceae</taxon>
        <taxon>Acidithiobacillus</taxon>
    </lineage>
</organism>
<evidence type="ECO:0000313" key="1">
    <source>
        <dbReference type="EMBL" id="QQD72301.1"/>
    </source>
</evidence>
<accession>A0A7T4WCZ3</accession>
<proteinExistence type="predicted"/>
<dbReference type="EMBL" id="CP059488">
    <property type="protein sequence ID" value="QQD72301.1"/>
    <property type="molecule type" value="Genomic_DNA"/>
</dbReference>